<dbReference type="RefSeq" id="XP_047758574.1">
    <property type="nucleotide sequence ID" value="XM_047902663.1"/>
</dbReference>
<dbReference type="KEGG" id="ffu:CLAFUR5_03515"/>
<organism evidence="2 3">
    <name type="scientific">Passalora fulva</name>
    <name type="common">Tomato leaf mold</name>
    <name type="synonym">Cladosporium fulvum</name>
    <dbReference type="NCBI Taxonomy" id="5499"/>
    <lineage>
        <taxon>Eukaryota</taxon>
        <taxon>Fungi</taxon>
        <taxon>Dikarya</taxon>
        <taxon>Ascomycota</taxon>
        <taxon>Pezizomycotina</taxon>
        <taxon>Dothideomycetes</taxon>
        <taxon>Dothideomycetidae</taxon>
        <taxon>Mycosphaerellales</taxon>
        <taxon>Mycosphaerellaceae</taxon>
        <taxon>Fulvia</taxon>
    </lineage>
</organism>
<protein>
    <submittedName>
        <fullName evidence="2">Uncharacterized protein</fullName>
    </submittedName>
</protein>
<feature type="region of interest" description="Disordered" evidence="1">
    <location>
        <begin position="55"/>
        <end position="82"/>
    </location>
</feature>
<accession>A0A9Q8LB65</accession>
<dbReference type="SUPFAM" id="SSF141571">
    <property type="entry name" value="Pentapeptide repeat-like"/>
    <property type="match status" value="1"/>
</dbReference>
<feature type="compositionally biased region" description="Basic and acidic residues" evidence="1">
    <location>
        <begin position="396"/>
        <end position="406"/>
    </location>
</feature>
<reference evidence="2" key="2">
    <citation type="journal article" date="2022" name="Microb. Genom.">
        <title>A chromosome-scale genome assembly of the tomato pathogen Cladosporium fulvum reveals a compartmentalized genome architecture and the presence of a dispensable chromosome.</title>
        <authorList>
            <person name="Zaccaron A.Z."/>
            <person name="Chen L.H."/>
            <person name="Samaras A."/>
            <person name="Stergiopoulos I."/>
        </authorList>
    </citation>
    <scope>NUCLEOTIDE SEQUENCE</scope>
    <source>
        <strain evidence="2">Race5_Kim</strain>
    </source>
</reference>
<sequence>MADPAAKLAAINARIAALYPGSSSAIRASSSPVTQATPRTHAVLSASVLDTVSEIGGVQDGSDGDTTTNSNTSVSAGSAGSTTIAASSTTTHKIKKNARPLCPSDVAEDLDIEFLDHKRRHRFPQCGITVKATSTSTYSNVRFVDCAFDSYEGTLFDDCVLDDVVFNKCHFKDTNIVKLIAKGARFTGCSFSQAHLEGITLVDVAAILDLSFAFERVFRGPAADKGGTVRISAIQEFEVVKQGKSQPSRQHGWAQDKHNKAVQGNGQLVEAPAYAGWENKVIKPATSGDLMSFEEPMTFEEGEAQARNDSLVSRDGLLVPATANWNRQFIREDKNVVKLVNREIEQPDEAKSFAPTNFVTLDWGADPETRKEEVSDDFQIGKREYYGTKKNKSKRFWAEKKAEQQAHRRRNIPGAPHYY</sequence>
<dbReference type="Gene3D" id="2.160.20.80">
    <property type="entry name" value="E3 ubiquitin-protein ligase SopA"/>
    <property type="match status" value="1"/>
</dbReference>
<keyword evidence="3" id="KW-1185">Reference proteome</keyword>
<dbReference type="AlphaFoldDB" id="A0A9Q8LB65"/>
<reference evidence="2" key="1">
    <citation type="submission" date="2021-12" db="EMBL/GenBank/DDBJ databases">
        <authorList>
            <person name="Zaccaron A."/>
            <person name="Stergiopoulos I."/>
        </authorList>
    </citation>
    <scope>NUCLEOTIDE SEQUENCE</scope>
    <source>
        <strain evidence="2">Race5_Kim</strain>
    </source>
</reference>
<proteinExistence type="predicted"/>
<evidence type="ECO:0000313" key="2">
    <source>
        <dbReference type="EMBL" id="UJO14208.1"/>
    </source>
</evidence>
<evidence type="ECO:0000313" key="3">
    <source>
        <dbReference type="Proteomes" id="UP000756132"/>
    </source>
</evidence>
<feature type="compositionally biased region" description="Low complexity" evidence="1">
    <location>
        <begin position="64"/>
        <end position="82"/>
    </location>
</feature>
<evidence type="ECO:0000256" key="1">
    <source>
        <dbReference type="SAM" id="MobiDB-lite"/>
    </source>
</evidence>
<dbReference type="Proteomes" id="UP000756132">
    <property type="component" value="Chromosome 2"/>
</dbReference>
<feature type="region of interest" description="Disordered" evidence="1">
    <location>
        <begin position="396"/>
        <end position="419"/>
    </location>
</feature>
<name>A0A9Q8LB65_PASFU</name>
<dbReference type="GeneID" id="71983393"/>
<dbReference type="EMBL" id="CP090164">
    <property type="protein sequence ID" value="UJO14208.1"/>
    <property type="molecule type" value="Genomic_DNA"/>
</dbReference>
<gene>
    <name evidence="2" type="ORF">CLAFUR5_03515</name>
</gene>